<protein>
    <recommendedName>
        <fullName evidence="3">Phage capsid</fullName>
    </recommendedName>
</protein>
<proteinExistence type="predicted"/>
<evidence type="ECO:0008006" key="3">
    <source>
        <dbReference type="Google" id="ProtNLM"/>
    </source>
</evidence>
<reference evidence="2" key="1">
    <citation type="submission" date="2020-04" db="EMBL/GenBank/DDBJ databases">
        <authorList>
            <person name="Chiriac C."/>
            <person name="Salcher M."/>
            <person name="Ghai R."/>
            <person name="Kavagutti S V."/>
        </authorList>
    </citation>
    <scope>NUCLEOTIDE SEQUENCE</scope>
</reference>
<dbReference type="EMBL" id="LR796299">
    <property type="protein sequence ID" value="CAB4135331.1"/>
    <property type="molecule type" value="Genomic_DNA"/>
</dbReference>
<accession>A0A6J5N8D8</accession>
<evidence type="ECO:0000313" key="1">
    <source>
        <dbReference type="EMBL" id="CAB4135331.1"/>
    </source>
</evidence>
<dbReference type="EMBL" id="LR796616">
    <property type="protein sequence ID" value="CAB4154762.1"/>
    <property type="molecule type" value="Genomic_DNA"/>
</dbReference>
<organism evidence="2">
    <name type="scientific">uncultured Caudovirales phage</name>
    <dbReference type="NCBI Taxonomy" id="2100421"/>
    <lineage>
        <taxon>Viruses</taxon>
        <taxon>Duplodnaviria</taxon>
        <taxon>Heunggongvirae</taxon>
        <taxon>Uroviricota</taxon>
        <taxon>Caudoviricetes</taxon>
        <taxon>Peduoviridae</taxon>
        <taxon>Maltschvirus</taxon>
        <taxon>Maltschvirus maltsch</taxon>
    </lineage>
</organism>
<name>A0A6J5N8D8_9CAUD</name>
<sequence length="268" mass="27684">MAFNTAYDLDSLVVATKAATVYTAQENSLFLGGGLIPMVNLPAGSISAQIPVMGSVTASKLTSASHDATDFDALGIADTKVTITANIYAARDVMRDLGAIDPAELGRVLGQSVAKAFDTDVITAMNSLTASTSDSDPMTVDAIFNAVAQIRGAGEMGQLYGILSPAQAAALMKAIGTQAYAGGTFQSEALTNGFLANVGGVRLFQSAYVSGTNKGFIFSQDALRIAMFKNVDLEVQRRASAVGYDIVSSLHAGVGVIDATRGIKLVNV</sequence>
<gene>
    <name evidence="1" type="ORF">UFOVP284_25</name>
    <name evidence="2" type="ORF">UFOVP646_31</name>
</gene>
<evidence type="ECO:0000313" key="2">
    <source>
        <dbReference type="EMBL" id="CAB4154762.1"/>
    </source>
</evidence>